<sequence length="43" mass="4593">MVLKVDVPRTLIRGDVDEGYGPVADAFRRNFAERDAGGTGTAV</sequence>
<reference evidence="1 2" key="1">
    <citation type="submission" date="2020-03" db="EMBL/GenBank/DDBJ databases">
        <title>Whole genome shotgun sequence of Phytohabitans houttuyneae NBRC 108639.</title>
        <authorList>
            <person name="Komaki H."/>
            <person name="Tamura T."/>
        </authorList>
    </citation>
    <scope>NUCLEOTIDE SEQUENCE [LARGE SCALE GENOMIC DNA]</scope>
    <source>
        <strain evidence="1 2">NBRC 108639</strain>
    </source>
</reference>
<proteinExistence type="predicted"/>
<organism evidence="1 2">
    <name type="scientific">Phytohabitans houttuyneae</name>
    <dbReference type="NCBI Taxonomy" id="1076126"/>
    <lineage>
        <taxon>Bacteria</taxon>
        <taxon>Bacillati</taxon>
        <taxon>Actinomycetota</taxon>
        <taxon>Actinomycetes</taxon>
        <taxon>Micromonosporales</taxon>
        <taxon>Micromonosporaceae</taxon>
    </lineage>
</organism>
<evidence type="ECO:0000313" key="1">
    <source>
        <dbReference type="EMBL" id="GFJ81657.1"/>
    </source>
</evidence>
<dbReference type="EMBL" id="BLPF01000002">
    <property type="protein sequence ID" value="GFJ81657.1"/>
    <property type="molecule type" value="Genomic_DNA"/>
</dbReference>
<reference evidence="1 2" key="2">
    <citation type="submission" date="2020-03" db="EMBL/GenBank/DDBJ databases">
        <authorList>
            <person name="Ichikawa N."/>
            <person name="Kimura A."/>
            <person name="Kitahashi Y."/>
            <person name="Uohara A."/>
        </authorList>
    </citation>
    <scope>NUCLEOTIDE SEQUENCE [LARGE SCALE GENOMIC DNA]</scope>
    <source>
        <strain evidence="1 2">NBRC 108639</strain>
    </source>
</reference>
<name>A0A6V8KIX4_9ACTN</name>
<protein>
    <submittedName>
        <fullName evidence="1">Uncharacterized protein</fullName>
    </submittedName>
</protein>
<dbReference type="AlphaFoldDB" id="A0A6V8KIX4"/>
<dbReference type="RefSeq" id="WP_281365091.1">
    <property type="nucleotide sequence ID" value="NZ_BLPF01000002.1"/>
</dbReference>
<accession>A0A6V8KIX4</accession>
<dbReference type="Proteomes" id="UP000482800">
    <property type="component" value="Unassembled WGS sequence"/>
</dbReference>
<keyword evidence="2" id="KW-1185">Reference proteome</keyword>
<gene>
    <name evidence="1" type="ORF">Phou_058370</name>
</gene>
<evidence type="ECO:0000313" key="2">
    <source>
        <dbReference type="Proteomes" id="UP000482800"/>
    </source>
</evidence>
<comment type="caution">
    <text evidence="1">The sequence shown here is derived from an EMBL/GenBank/DDBJ whole genome shotgun (WGS) entry which is preliminary data.</text>
</comment>